<dbReference type="InterPro" id="IPR035895">
    <property type="entry name" value="HPr-like_sf"/>
</dbReference>
<dbReference type="SUPFAM" id="SSF55594">
    <property type="entry name" value="HPr-like"/>
    <property type="match status" value="1"/>
</dbReference>
<evidence type="ECO:0000313" key="2">
    <source>
        <dbReference type="EMBL" id="TCJ16909.1"/>
    </source>
</evidence>
<feature type="region of interest" description="Disordered" evidence="1">
    <location>
        <begin position="81"/>
        <end position="102"/>
    </location>
</feature>
<dbReference type="EMBL" id="SKBU01000015">
    <property type="protein sequence ID" value="TCJ16909.1"/>
    <property type="molecule type" value="Genomic_DNA"/>
</dbReference>
<accession>A0A4R1BI24</accession>
<gene>
    <name evidence="2" type="ORF">E0L93_09410</name>
</gene>
<sequence>MRQVAESEITVCQGEHSASVRNMLKFMGAFETPLLAGERVTVRAEGEDAQRAVGFMAGVISGEIPRERWKSPEAIEHYRACAPKKQKKHEEKRSRVDEGVAR</sequence>
<reference evidence="2 3" key="1">
    <citation type="submission" date="2019-03" db="EMBL/GenBank/DDBJ databases">
        <title>Whole genome sequence of a novel Rubrobacter taiwanensis strain, isolated from Yellowstone National Park.</title>
        <authorList>
            <person name="Freed S."/>
            <person name="Ramaley R.F."/>
            <person name="Kyndt J.A."/>
        </authorList>
    </citation>
    <scope>NUCLEOTIDE SEQUENCE [LARGE SCALE GENOMIC DNA]</scope>
    <source>
        <strain evidence="2 3">Yellowstone</strain>
    </source>
</reference>
<proteinExistence type="predicted"/>
<name>A0A4R1BI24_9ACTN</name>
<dbReference type="Proteomes" id="UP000295244">
    <property type="component" value="Unassembled WGS sequence"/>
</dbReference>
<protein>
    <submittedName>
        <fullName evidence="2">Uncharacterized protein</fullName>
    </submittedName>
</protein>
<evidence type="ECO:0000256" key="1">
    <source>
        <dbReference type="SAM" id="MobiDB-lite"/>
    </source>
</evidence>
<keyword evidence="3" id="KW-1185">Reference proteome</keyword>
<dbReference type="Gene3D" id="3.30.1340.10">
    <property type="entry name" value="HPr-like"/>
    <property type="match status" value="1"/>
</dbReference>
<dbReference type="RefSeq" id="WP_132691213.1">
    <property type="nucleotide sequence ID" value="NZ_SKBU01000015.1"/>
</dbReference>
<comment type="caution">
    <text evidence="2">The sequence shown here is derived from an EMBL/GenBank/DDBJ whole genome shotgun (WGS) entry which is preliminary data.</text>
</comment>
<organism evidence="2 3">
    <name type="scientific">Rubrobacter taiwanensis</name>
    <dbReference type="NCBI Taxonomy" id="185139"/>
    <lineage>
        <taxon>Bacteria</taxon>
        <taxon>Bacillati</taxon>
        <taxon>Actinomycetota</taxon>
        <taxon>Rubrobacteria</taxon>
        <taxon>Rubrobacterales</taxon>
        <taxon>Rubrobacteraceae</taxon>
        <taxon>Rubrobacter</taxon>
    </lineage>
</organism>
<evidence type="ECO:0000313" key="3">
    <source>
        <dbReference type="Proteomes" id="UP000295244"/>
    </source>
</evidence>
<dbReference type="AlphaFoldDB" id="A0A4R1BI24"/>
<feature type="compositionally biased region" description="Basic and acidic residues" evidence="1">
    <location>
        <begin position="88"/>
        <end position="102"/>
    </location>
</feature>